<evidence type="ECO:0000256" key="3">
    <source>
        <dbReference type="ARBA" id="ARBA00022692"/>
    </source>
</evidence>
<dbReference type="InterPro" id="IPR030923">
    <property type="entry name" value="LptG"/>
</dbReference>
<dbReference type="InterPro" id="IPR005495">
    <property type="entry name" value="LptG/LptF_permease"/>
</dbReference>
<comment type="subcellular location">
    <subcellularLocation>
        <location evidence="1">Cell membrane</location>
        <topology evidence="1">Multi-pass membrane protein</topology>
    </subcellularLocation>
</comment>
<gene>
    <name evidence="7" type="primary">lptG</name>
    <name evidence="7" type="ORF">HH303_17495</name>
</gene>
<dbReference type="AlphaFoldDB" id="A0A7Y0E315"/>
<sequence length="366" mass="40011">MRIPAIFSLYLSRHFLLWLAGVFATLLAIVAMFDIVELLRKGSAKEEVTTEVLIQMSLLKLPHLVQDMLPFAVLLGGMMCFWRLARANELVVARAAGVSAWQFLTAPIIITFITGVLLVTIFNPFAAAMRANYEAMESKYLGKNRAEFAVSETGVWLRQGSQDEQDVIHADKVVGAGDAATLEDVVVLELEAGDRFVGRIDAANAVLRNGYWELNSAYLSQPGADTRFVETYRLGTNLTMKGIQDSFASADTLSFWELPRFIGTMEEAGFNANAHRLYLHSLLATPVLLCAMVLIAAIFSIRTSRRSSTGMMVVGGVLSGFLLYFFTNVVHALGLSMSIPAEFAAWTPAGVSTMLGVTALLHLEDG</sequence>
<organism evidence="7 8">
    <name type="scientific">Pacificispira spongiicola</name>
    <dbReference type="NCBI Taxonomy" id="2729598"/>
    <lineage>
        <taxon>Bacteria</taxon>
        <taxon>Pseudomonadati</taxon>
        <taxon>Pseudomonadota</taxon>
        <taxon>Alphaproteobacteria</taxon>
        <taxon>Rhodospirillales</taxon>
        <taxon>Rhodospirillaceae</taxon>
        <taxon>Pacificispira</taxon>
    </lineage>
</organism>
<dbReference type="RefSeq" id="WP_169626652.1">
    <property type="nucleotide sequence ID" value="NZ_JABBNT010000005.1"/>
</dbReference>
<dbReference type="GO" id="GO:0055085">
    <property type="term" value="P:transmembrane transport"/>
    <property type="evidence" value="ECO:0007669"/>
    <property type="project" value="InterPro"/>
</dbReference>
<keyword evidence="4 6" id="KW-1133">Transmembrane helix</keyword>
<feature type="transmembrane region" description="Helical" evidence="6">
    <location>
        <begin position="64"/>
        <end position="84"/>
    </location>
</feature>
<keyword evidence="3 6" id="KW-0812">Transmembrane</keyword>
<dbReference type="NCBIfam" id="TIGR04408">
    <property type="entry name" value="LptG_lptG"/>
    <property type="match status" value="1"/>
</dbReference>
<dbReference type="Proteomes" id="UP000539372">
    <property type="component" value="Unassembled WGS sequence"/>
</dbReference>
<dbReference type="GO" id="GO:0043190">
    <property type="term" value="C:ATP-binding cassette (ABC) transporter complex"/>
    <property type="evidence" value="ECO:0007669"/>
    <property type="project" value="InterPro"/>
</dbReference>
<dbReference type="PANTHER" id="PTHR33529:SF2">
    <property type="entry name" value="LIPOPOLYSACCHARIDE EXPORT SYSTEM PERMEASE PROTEIN LPTG"/>
    <property type="match status" value="1"/>
</dbReference>
<comment type="caution">
    <text evidence="7">The sequence shown here is derived from an EMBL/GenBank/DDBJ whole genome shotgun (WGS) entry which is preliminary data.</text>
</comment>
<evidence type="ECO:0000313" key="7">
    <source>
        <dbReference type="EMBL" id="NMM46289.1"/>
    </source>
</evidence>
<feature type="transmembrane region" description="Helical" evidence="6">
    <location>
        <begin position="15"/>
        <end position="36"/>
    </location>
</feature>
<protein>
    <submittedName>
        <fullName evidence="7">LPS export ABC transporter permease LptG</fullName>
    </submittedName>
</protein>
<feature type="transmembrane region" description="Helical" evidence="6">
    <location>
        <begin position="311"/>
        <end position="331"/>
    </location>
</feature>
<evidence type="ECO:0000256" key="5">
    <source>
        <dbReference type="ARBA" id="ARBA00023136"/>
    </source>
</evidence>
<keyword evidence="2" id="KW-1003">Cell membrane</keyword>
<dbReference type="EMBL" id="JABBNT010000005">
    <property type="protein sequence ID" value="NMM46289.1"/>
    <property type="molecule type" value="Genomic_DNA"/>
</dbReference>
<dbReference type="PANTHER" id="PTHR33529">
    <property type="entry name" value="SLR0882 PROTEIN-RELATED"/>
    <property type="match status" value="1"/>
</dbReference>
<reference evidence="7 8" key="1">
    <citation type="submission" date="2020-04" db="EMBL/GenBank/DDBJ databases">
        <title>Rhodospirillaceae bacterium KN72 isolated from deep sea.</title>
        <authorList>
            <person name="Zhang D.-C."/>
        </authorList>
    </citation>
    <scope>NUCLEOTIDE SEQUENCE [LARGE SCALE GENOMIC DNA]</scope>
    <source>
        <strain evidence="7 8">KN72</strain>
    </source>
</reference>
<dbReference type="Pfam" id="PF03739">
    <property type="entry name" value="LptF_LptG"/>
    <property type="match status" value="1"/>
</dbReference>
<feature type="transmembrane region" description="Helical" evidence="6">
    <location>
        <begin position="277"/>
        <end position="299"/>
    </location>
</feature>
<evidence type="ECO:0000256" key="2">
    <source>
        <dbReference type="ARBA" id="ARBA00022475"/>
    </source>
</evidence>
<name>A0A7Y0E315_9PROT</name>
<evidence type="ECO:0000313" key="8">
    <source>
        <dbReference type="Proteomes" id="UP000539372"/>
    </source>
</evidence>
<dbReference type="GO" id="GO:0015920">
    <property type="term" value="P:lipopolysaccharide transport"/>
    <property type="evidence" value="ECO:0007669"/>
    <property type="project" value="TreeGrafter"/>
</dbReference>
<feature type="transmembrane region" description="Helical" evidence="6">
    <location>
        <begin position="343"/>
        <end position="363"/>
    </location>
</feature>
<proteinExistence type="predicted"/>
<evidence type="ECO:0000256" key="4">
    <source>
        <dbReference type="ARBA" id="ARBA00022989"/>
    </source>
</evidence>
<accession>A0A7Y0E315</accession>
<keyword evidence="8" id="KW-1185">Reference proteome</keyword>
<feature type="transmembrane region" description="Helical" evidence="6">
    <location>
        <begin position="104"/>
        <end position="126"/>
    </location>
</feature>
<keyword evidence="5 6" id="KW-0472">Membrane</keyword>
<evidence type="ECO:0000256" key="1">
    <source>
        <dbReference type="ARBA" id="ARBA00004651"/>
    </source>
</evidence>
<evidence type="ECO:0000256" key="6">
    <source>
        <dbReference type="SAM" id="Phobius"/>
    </source>
</evidence>